<dbReference type="OrthoDB" id="123178at2"/>
<dbReference type="EMBL" id="VCKX01000027">
    <property type="protein sequence ID" value="TMR36103.1"/>
    <property type="molecule type" value="Genomic_DNA"/>
</dbReference>
<reference evidence="2 3" key="1">
    <citation type="submission" date="2019-05" db="EMBL/GenBank/DDBJ databases">
        <title>Draft genome sequence of Nonomuraea zeae DSM 100528.</title>
        <authorList>
            <person name="Saricaoglu S."/>
            <person name="Isik K."/>
        </authorList>
    </citation>
    <scope>NUCLEOTIDE SEQUENCE [LARGE SCALE GENOMIC DNA]</scope>
    <source>
        <strain evidence="2 3">DSM 100528</strain>
    </source>
</reference>
<protein>
    <submittedName>
        <fullName evidence="2">Uncharacterized protein</fullName>
    </submittedName>
</protein>
<evidence type="ECO:0000313" key="2">
    <source>
        <dbReference type="EMBL" id="TMR36103.1"/>
    </source>
</evidence>
<dbReference type="Proteomes" id="UP000306628">
    <property type="component" value="Unassembled WGS sequence"/>
</dbReference>
<organism evidence="2 3">
    <name type="scientific">Nonomuraea zeae</name>
    <dbReference type="NCBI Taxonomy" id="1642303"/>
    <lineage>
        <taxon>Bacteria</taxon>
        <taxon>Bacillati</taxon>
        <taxon>Actinomycetota</taxon>
        <taxon>Actinomycetes</taxon>
        <taxon>Streptosporangiales</taxon>
        <taxon>Streptosporangiaceae</taxon>
        <taxon>Nonomuraea</taxon>
    </lineage>
</organism>
<name>A0A5S4GT56_9ACTN</name>
<gene>
    <name evidence="2" type="ORF">ETD85_11955</name>
</gene>
<feature type="compositionally biased region" description="Basic and acidic residues" evidence="1">
    <location>
        <begin position="27"/>
        <end position="39"/>
    </location>
</feature>
<feature type="compositionally biased region" description="Low complexity" evidence="1">
    <location>
        <begin position="48"/>
        <end position="84"/>
    </location>
</feature>
<feature type="region of interest" description="Disordered" evidence="1">
    <location>
        <begin position="1"/>
        <end position="89"/>
    </location>
</feature>
<dbReference type="RefSeq" id="WP_138689725.1">
    <property type="nucleotide sequence ID" value="NZ_JBHSAZ010000089.1"/>
</dbReference>
<evidence type="ECO:0000313" key="3">
    <source>
        <dbReference type="Proteomes" id="UP000306628"/>
    </source>
</evidence>
<comment type="caution">
    <text evidence="2">The sequence shown here is derived from an EMBL/GenBank/DDBJ whole genome shotgun (WGS) entry which is preliminary data.</text>
</comment>
<feature type="compositionally biased region" description="Basic and acidic residues" evidence="1">
    <location>
        <begin position="1"/>
        <end position="16"/>
    </location>
</feature>
<sequence>MNVRNDPEGFAERFDEFADAPPPRPVPADKHDNDDHGDNGDQPTTPSDQVVFDQTDQADQTDQMDQADLPSSAPAPVAPTVSLLGSDPADVRDRWRDLQACFVDDPRDAVQLADSLLGEVTASVHQALQSRISELQDLWKNAEHHDTEQLRLALRSYRDVMHRLLPLADEQATR</sequence>
<dbReference type="AlphaFoldDB" id="A0A5S4GT56"/>
<proteinExistence type="predicted"/>
<keyword evidence="3" id="KW-1185">Reference proteome</keyword>
<accession>A0A5S4GT56</accession>
<evidence type="ECO:0000256" key="1">
    <source>
        <dbReference type="SAM" id="MobiDB-lite"/>
    </source>
</evidence>